<evidence type="ECO:0000256" key="1">
    <source>
        <dbReference type="ARBA" id="ARBA00023125"/>
    </source>
</evidence>
<dbReference type="PANTHER" id="PTHR30055:SF196">
    <property type="entry name" value="HTH-TYPE TRANSCRIPTIONAL REGULATOR RUTR"/>
    <property type="match status" value="1"/>
</dbReference>
<comment type="caution">
    <text evidence="5">The sequence shown here is derived from an EMBL/GenBank/DDBJ whole genome shotgun (WGS) entry which is preliminary data.</text>
</comment>
<dbReference type="InterPro" id="IPR036271">
    <property type="entry name" value="Tet_transcr_reg_TetR-rel_C_sf"/>
</dbReference>
<evidence type="ECO:0000259" key="4">
    <source>
        <dbReference type="PROSITE" id="PS50977"/>
    </source>
</evidence>
<dbReference type="Gene3D" id="1.10.357.10">
    <property type="entry name" value="Tetracycline Repressor, domain 2"/>
    <property type="match status" value="1"/>
</dbReference>
<dbReference type="Proteomes" id="UP000095463">
    <property type="component" value="Unassembled WGS sequence"/>
</dbReference>
<dbReference type="InterPro" id="IPR001647">
    <property type="entry name" value="HTH_TetR"/>
</dbReference>
<keyword evidence="6" id="KW-1185">Reference proteome</keyword>
<dbReference type="GO" id="GO:0045892">
    <property type="term" value="P:negative regulation of DNA-templated transcription"/>
    <property type="evidence" value="ECO:0007669"/>
    <property type="project" value="InterPro"/>
</dbReference>
<dbReference type="Pfam" id="PF00440">
    <property type="entry name" value="TetR_N"/>
    <property type="match status" value="1"/>
</dbReference>
<proteinExistence type="predicted"/>
<dbReference type="PANTHER" id="PTHR30055">
    <property type="entry name" value="HTH-TYPE TRANSCRIPTIONAL REGULATOR RUTR"/>
    <property type="match status" value="1"/>
</dbReference>
<keyword evidence="1 2" id="KW-0238">DNA-binding</keyword>
<name>A0A1E5XJT2_9HYPH</name>
<evidence type="ECO:0000256" key="3">
    <source>
        <dbReference type="SAM" id="MobiDB-lite"/>
    </source>
</evidence>
<dbReference type="InterPro" id="IPR009057">
    <property type="entry name" value="Homeodomain-like_sf"/>
</dbReference>
<feature type="DNA-binding region" description="H-T-H motif" evidence="2">
    <location>
        <begin position="50"/>
        <end position="69"/>
    </location>
</feature>
<dbReference type="Gene3D" id="1.10.10.60">
    <property type="entry name" value="Homeodomain-like"/>
    <property type="match status" value="1"/>
</dbReference>
<dbReference type="Pfam" id="PF08362">
    <property type="entry name" value="TetR_C_3"/>
    <property type="match status" value="1"/>
</dbReference>
<evidence type="ECO:0000256" key="2">
    <source>
        <dbReference type="PROSITE-ProRule" id="PRU00335"/>
    </source>
</evidence>
<accession>A0A1E5XJT2</accession>
<dbReference type="GO" id="GO:0003700">
    <property type="term" value="F:DNA-binding transcription factor activity"/>
    <property type="evidence" value="ECO:0007669"/>
    <property type="project" value="TreeGrafter"/>
</dbReference>
<feature type="region of interest" description="Disordered" evidence="3">
    <location>
        <begin position="1"/>
        <end position="25"/>
    </location>
</feature>
<dbReference type="SUPFAM" id="SSF46689">
    <property type="entry name" value="Homeodomain-like"/>
    <property type="match status" value="1"/>
</dbReference>
<sequence>MLETEGGKGGAKAAPSKRPRAQTRIQREKQEVILEAALDVFSREGFRGATIDQIAEAAGMSKPNLLYYFPRKEEIYQRLLAEMLDIWLAPLREIDSVGDPVPELRSYLRRKLEMSRDYPRQSRLFANEMLQGAPRVLEMLETDLKALVDDKAKVIEGWMDAGKIVRTDPYHLIFSIWATTQHYADFDVQVRAVLGKDRGGEGRFEDAARFLENLFLHGLLPK</sequence>
<evidence type="ECO:0000313" key="6">
    <source>
        <dbReference type="Proteomes" id="UP000095463"/>
    </source>
</evidence>
<evidence type="ECO:0000313" key="5">
    <source>
        <dbReference type="EMBL" id="OEO28866.1"/>
    </source>
</evidence>
<feature type="domain" description="HTH tetR-type" evidence="4">
    <location>
        <begin position="27"/>
        <end position="87"/>
    </location>
</feature>
<organism evidence="5 6">
    <name type="scientific">Devosia insulae DS-56</name>
    <dbReference type="NCBI Taxonomy" id="1116389"/>
    <lineage>
        <taxon>Bacteria</taxon>
        <taxon>Pseudomonadati</taxon>
        <taxon>Pseudomonadota</taxon>
        <taxon>Alphaproteobacteria</taxon>
        <taxon>Hyphomicrobiales</taxon>
        <taxon>Devosiaceae</taxon>
        <taxon>Devosia</taxon>
    </lineage>
</organism>
<dbReference type="OrthoDB" id="2356263at2"/>
<dbReference type="GO" id="GO:0000976">
    <property type="term" value="F:transcription cis-regulatory region binding"/>
    <property type="evidence" value="ECO:0007669"/>
    <property type="project" value="TreeGrafter"/>
</dbReference>
<dbReference type="PRINTS" id="PR00455">
    <property type="entry name" value="HTHTETR"/>
</dbReference>
<dbReference type="PROSITE" id="PS50977">
    <property type="entry name" value="HTH_TETR_2"/>
    <property type="match status" value="1"/>
</dbReference>
<dbReference type="InterPro" id="IPR050109">
    <property type="entry name" value="HTH-type_TetR-like_transc_reg"/>
</dbReference>
<reference evidence="5 6" key="1">
    <citation type="journal article" date="2015" name="Genome Announc.">
        <title>Genome Assemblies of Three Soil-Associated Devosia species: D. insulae, D. limi, and D. soli.</title>
        <authorList>
            <person name="Hassan Y.I."/>
            <person name="Lepp D."/>
            <person name="Zhou T."/>
        </authorList>
    </citation>
    <scope>NUCLEOTIDE SEQUENCE [LARGE SCALE GENOMIC DNA]</scope>
    <source>
        <strain evidence="5 6">DS-56</strain>
    </source>
</reference>
<dbReference type="EMBL" id="LAJE02000352">
    <property type="protein sequence ID" value="OEO28866.1"/>
    <property type="molecule type" value="Genomic_DNA"/>
</dbReference>
<dbReference type="AlphaFoldDB" id="A0A1E5XJT2"/>
<protein>
    <submittedName>
        <fullName evidence="5">TetR family transcriptional regulator</fullName>
    </submittedName>
</protein>
<dbReference type="InterPro" id="IPR013573">
    <property type="entry name" value="Tscrpt_reg_YcdC_C"/>
</dbReference>
<dbReference type="RefSeq" id="WP_069911861.1">
    <property type="nucleotide sequence ID" value="NZ_LAJE02000352.1"/>
</dbReference>
<dbReference type="SUPFAM" id="SSF48498">
    <property type="entry name" value="Tetracyclin repressor-like, C-terminal domain"/>
    <property type="match status" value="1"/>
</dbReference>
<gene>
    <name evidence="5" type="ORF">VW23_002715</name>
</gene>